<keyword evidence="6" id="KW-0378">Hydrolase</keyword>
<keyword evidence="11" id="KW-1185">Reference proteome</keyword>
<dbReference type="GO" id="GO:0016985">
    <property type="term" value="F:mannan endo-1,4-beta-mannosidase activity"/>
    <property type="evidence" value="ECO:0007669"/>
    <property type="project" value="TreeGrafter"/>
</dbReference>
<organism evidence="10 11">
    <name type="scientific">Saccharophagus degradans (strain 2-40 / ATCC 43961 / DSM 17024)</name>
    <dbReference type="NCBI Taxonomy" id="203122"/>
    <lineage>
        <taxon>Bacteria</taxon>
        <taxon>Pseudomonadati</taxon>
        <taxon>Pseudomonadota</taxon>
        <taxon>Gammaproteobacteria</taxon>
        <taxon>Cellvibrionales</taxon>
        <taxon>Cellvibrionaceae</taxon>
        <taxon>Saccharophagus</taxon>
    </lineage>
</organism>
<sequence>MRDAVVCYNFYLIVVRMSVTVYIWRLIHKKGNTVILKFLGLAVTFMCAGSALALENFITRDGHRLLDGEQEFRFAGIHFPEMHRIENDAAGVCKYDPRGWGQHFQWPTEDEQENWVKAAVRTGHKAMRVYVLSVQQASDQACDRQTHILAPAEPGGMPRLSEAAMVPYDRMIALSDKYGLRLILPFIDQWPWWGGREQLAAFYNEKPEDFYDTSSKTYAAYQSIIKQVLTRKNTFTGREYRDEKAIMAWETGNELKDTTADFLSKTAGLIKSLDKNHLVVDGTYKAINDFALADPNVDIISNHYYENAGNLSPQTVRADLEAIGGKKAYLIGEFGLLDIERLQQIMDAAVNENVNGAKTVGTFIWGGRGHRHSGGFYWHLEPANNKTYSYHLPGFKEGAHNQEMQVVDMVRLAAAQMNGEKKMAPLPVPEAPILRVIYRADNVRWMGAPTGRSYRVERAEKIDGKWKVIGKNISDGKNKFDPNTDALFSDTDKLQKGKTYYYRVIAINESGESPPSNIRALTY</sequence>
<dbReference type="CDD" id="cd00063">
    <property type="entry name" value="FN3"/>
    <property type="match status" value="1"/>
</dbReference>
<keyword evidence="4" id="KW-0964">Secreted</keyword>
<dbReference type="AlphaFoldDB" id="Q21LP6"/>
<dbReference type="Pfam" id="PF26410">
    <property type="entry name" value="GH5_mannosidase"/>
    <property type="match status" value="1"/>
</dbReference>
<dbReference type="InterPro" id="IPR017853">
    <property type="entry name" value="GH"/>
</dbReference>
<protein>
    <recommendedName>
        <fullName evidence="3">mannan endo-1,4-beta-mannosidase</fullName>
        <ecNumber evidence="3">3.2.1.78</ecNumber>
    </recommendedName>
</protein>
<evidence type="ECO:0000313" key="11">
    <source>
        <dbReference type="Proteomes" id="UP000001947"/>
    </source>
</evidence>
<dbReference type="EC" id="3.2.1.78" evidence="3"/>
<feature type="transmembrane region" description="Helical" evidence="8">
    <location>
        <begin position="34"/>
        <end position="54"/>
    </location>
</feature>
<dbReference type="STRING" id="203122.Sde_1121"/>
<dbReference type="SUPFAM" id="SSF51445">
    <property type="entry name" value="(Trans)glycosidases"/>
    <property type="match status" value="1"/>
</dbReference>
<dbReference type="PANTHER" id="PTHR31451">
    <property type="match status" value="1"/>
</dbReference>
<evidence type="ECO:0000256" key="1">
    <source>
        <dbReference type="ARBA" id="ARBA00001678"/>
    </source>
</evidence>
<keyword evidence="8" id="KW-0812">Transmembrane</keyword>
<dbReference type="InterPro" id="IPR036116">
    <property type="entry name" value="FN3_sf"/>
</dbReference>
<dbReference type="GO" id="GO:0005576">
    <property type="term" value="C:extracellular region"/>
    <property type="evidence" value="ECO:0007669"/>
    <property type="project" value="UniProtKB-SubCell"/>
</dbReference>
<keyword evidence="8" id="KW-1133">Transmembrane helix</keyword>
<evidence type="ECO:0000256" key="6">
    <source>
        <dbReference type="ARBA" id="ARBA00022801"/>
    </source>
</evidence>
<dbReference type="InterPro" id="IPR003961">
    <property type="entry name" value="FN3_dom"/>
</dbReference>
<dbReference type="CAZy" id="GH5">
    <property type="family name" value="Glycoside Hydrolase Family 5"/>
</dbReference>
<dbReference type="Gene3D" id="3.20.20.80">
    <property type="entry name" value="Glycosidases"/>
    <property type="match status" value="1"/>
</dbReference>
<evidence type="ECO:0000259" key="9">
    <source>
        <dbReference type="Pfam" id="PF26410"/>
    </source>
</evidence>
<dbReference type="KEGG" id="sde:Sde_1121"/>
<comment type="catalytic activity">
    <reaction evidence="1">
        <text>Random hydrolysis of (1-&gt;4)-beta-D-mannosidic linkages in mannans, galactomannans and glucomannans.</text>
        <dbReference type="EC" id="3.2.1.78"/>
    </reaction>
</comment>
<dbReference type="InterPro" id="IPR045053">
    <property type="entry name" value="MAN-like"/>
</dbReference>
<reference evidence="10 11" key="1">
    <citation type="journal article" date="2008" name="PLoS Genet.">
        <title>Complete genome sequence of the complex carbohydrate-degrading marine bacterium, Saccharophagus degradans strain 2-40 T.</title>
        <authorList>
            <person name="Weiner R.M."/>
            <person name="Taylor L.E.II."/>
            <person name="Henrissat B."/>
            <person name="Hauser L."/>
            <person name="Land M."/>
            <person name="Coutinho P.M."/>
            <person name="Rancurel C."/>
            <person name="Saunders E.H."/>
            <person name="Longmire A.G."/>
            <person name="Zhang H."/>
            <person name="Bayer E.A."/>
            <person name="Gilbert H.J."/>
            <person name="Larimer F."/>
            <person name="Zhulin I.B."/>
            <person name="Ekborg N.A."/>
            <person name="Lamed R."/>
            <person name="Richardson P.M."/>
            <person name="Borovok I."/>
            <person name="Hutcheson S."/>
        </authorList>
    </citation>
    <scope>NUCLEOTIDE SEQUENCE [LARGE SCALE GENOMIC DNA]</scope>
    <source>
        <strain evidence="11">2-40 / ATCC 43961 / DSM 17024</strain>
    </source>
</reference>
<evidence type="ECO:0000313" key="10">
    <source>
        <dbReference type="EMBL" id="ABD80383.1"/>
    </source>
</evidence>
<gene>
    <name evidence="10" type="primary">gly5R</name>
    <name evidence="10" type="ordered locus">Sde_1121</name>
</gene>
<feature type="transmembrane region" description="Helical" evidence="8">
    <location>
        <begin position="6"/>
        <end position="27"/>
    </location>
</feature>
<keyword evidence="5" id="KW-0732">Signal</keyword>
<evidence type="ECO:0000256" key="2">
    <source>
        <dbReference type="ARBA" id="ARBA00004613"/>
    </source>
</evidence>
<feature type="domain" description="Glycoside hydrolase family 5" evidence="9">
    <location>
        <begin position="143"/>
        <end position="321"/>
    </location>
</feature>
<dbReference type="EMBL" id="CP000282">
    <property type="protein sequence ID" value="ABD80383.1"/>
    <property type="molecule type" value="Genomic_DNA"/>
</dbReference>
<evidence type="ECO:0000256" key="7">
    <source>
        <dbReference type="ARBA" id="ARBA00023295"/>
    </source>
</evidence>
<accession>Q21LP6</accession>
<proteinExistence type="predicted"/>
<name>Q21LP6_SACD2</name>
<evidence type="ECO:0000256" key="8">
    <source>
        <dbReference type="SAM" id="Phobius"/>
    </source>
</evidence>
<dbReference type="InterPro" id="IPR001547">
    <property type="entry name" value="Glyco_hydro_5"/>
</dbReference>
<dbReference type="eggNOG" id="COG3934">
    <property type="taxonomic scope" value="Bacteria"/>
</dbReference>
<dbReference type="PANTHER" id="PTHR31451:SF39">
    <property type="entry name" value="MANNAN ENDO-1,4-BETA-MANNOSIDASE 1"/>
    <property type="match status" value="1"/>
</dbReference>
<dbReference type="Proteomes" id="UP000001947">
    <property type="component" value="Chromosome"/>
</dbReference>
<evidence type="ECO:0000256" key="4">
    <source>
        <dbReference type="ARBA" id="ARBA00022525"/>
    </source>
</evidence>
<dbReference type="HOGENOM" id="CLU_030051_2_0_6"/>
<evidence type="ECO:0000256" key="5">
    <source>
        <dbReference type="ARBA" id="ARBA00022729"/>
    </source>
</evidence>
<keyword evidence="8" id="KW-0472">Membrane</keyword>
<evidence type="ECO:0000256" key="3">
    <source>
        <dbReference type="ARBA" id="ARBA00012706"/>
    </source>
</evidence>
<keyword evidence="7 10" id="KW-0326">Glycosidase</keyword>
<dbReference type="Gene3D" id="2.60.40.10">
    <property type="entry name" value="Immunoglobulins"/>
    <property type="match status" value="1"/>
</dbReference>
<dbReference type="InterPro" id="IPR013783">
    <property type="entry name" value="Ig-like_fold"/>
</dbReference>
<dbReference type="SUPFAM" id="SSF49265">
    <property type="entry name" value="Fibronectin type III"/>
    <property type="match status" value="1"/>
</dbReference>
<comment type="subcellular location">
    <subcellularLocation>
        <location evidence="2">Secreted</location>
    </subcellularLocation>
</comment>